<dbReference type="Pfam" id="PF07690">
    <property type="entry name" value="MFS_1"/>
    <property type="match status" value="1"/>
</dbReference>
<evidence type="ECO:0000313" key="11">
    <source>
        <dbReference type="Proteomes" id="UP000052978"/>
    </source>
</evidence>
<evidence type="ECO:0000256" key="3">
    <source>
        <dbReference type="ARBA" id="ARBA00022448"/>
    </source>
</evidence>
<name>S7PIH9_MYOBR</name>
<keyword evidence="3" id="KW-0813">Transport</keyword>
<dbReference type="Gene3D" id="1.20.1250.20">
    <property type="entry name" value="MFS general substrate transporter like domains"/>
    <property type="match status" value="1"/>
</dbReference>
<dbReference type="InterPro" id="IPR011701">
    <property type="entry name" value="MFS"/>
</dbReference>
<comment type="similarity">
    <text evidence="2">Belongs to the major facilitator superfamily. Organophosphate:Pi antiporter (OPA) (TC 2.A.1.4) family.</text>
</comment>
<proteinExistence type="inferred from homology"/>
<feature type="transmembrane region" description="Helical" evidence="9">
    <location>
        <begin position="216"/>
        <end position="237"/>
    </location>
</feature>
<dbReference type="EMBL" id="KE163022">
    <property type="protein sequence ID" value="EPQ10568.1"/>
    <property type="molecule type" value="Genomic_DNA"/>
</dbReference>
<evidence type="ECO:0000313" key="10">
    <source>
        <dbReference type="EMBL" id="EPQ10568.1"/>
    </source>
</evidence>
<dbReference type="Proteomes" id="UP000052978">
    <property type="component" value="Unassembled WGS sequence"/>
</dbReference>
<evidence type="ECO:0000256" key="5">
    <source>
        <dbReference type="ARBA" id="ARBA00022692"/>
    </source>
</evidence>
<reference evidence="10 11" key="1">
    <citation type="journal article" date="2013" name="Nat. Commun.">
        <title>Genome analysis reveals insights into physiology and longevity of the Brandt's bat Myotis brandtii.</title>
        <authorList>
            <person name="Seim I."/>
            <person name="Fang X."/>
            <person name="Xiong Z."/>
            <person name="Lobanov A.V."/>
            <person name="Huang Z."/>
            <person name="Ma S."/>
            <person name="Feng Y."/>
            <person name="Turanov A.A."/>
            <person name="Zhu Y."/>
            <person name="Lenz T.L."/>
            <person name="Gerashchenko M.V."/>
            <person name="Fan D."/>
            <person name="Hee Yim S."/>
            <person name="Yao X."/>
            <person name="Jordan D."/>
            <person name="Xiong Y."/>
            <person name="Ma Y."/>
            <person name="Lyapunov A.N."/>
            <person name="Chen G."/>
            <person name="Kulakova O.I."/>
            <person name="Sun Y."/>
            <person name="Lee S.G."/>
            <person name="Bronson R.T."/>
            <person name="Moskalev A.A."/>
            <person name="Sunyaev S.R."/>
            <person name="Zhang G."/>
            <person name="Krogh A."/>
            <person name="Wang J."/>
            <person name="Gladyshev V.N."/>
        </authorList>
    </citation>
    <scope>NUCLEOTIDE SEQUENCE [LARGE SCALE GENOMIC DNA]</scope>
</reference>
<evidence type="ECO:0000256" key="7">
    <source>
        <dbReference type="ARBA" id="ARBA00023136"/>
    </source>
</evidence>
<evidence type="ECO:0000256" key="1">
    <source>
        <dbReference type="ARBA" id="ARBA00004141"/>
    </source>
</evidence>
<dbReference type="PANTHER" id="PTHR43184:SF9">
    <property type="entry name" value="GLUCOSE-6-PHOSPHATE EXCHANGER SLC37A2"/>
    <property type="match status" value="1"/>
</dbReference>
<dbReference type="FunFam" id="1.20.1250.20:FF:000028">
    <property type="entry name" value="Sugar phosphate exchanger 3 isoform 1"/>
    <property type="match status" value="1"/>
</dbReference>
<keyword evidence="11" id="KW-1185">Reference proteome</keyword>
<gene>
    <name evidence="10" type="ORF">D623_10018969</name>
</gene>
<feature type="transmembrane region" description="Helical" evidence="9">
    <location>
        <begin position="123"/>
        <end position="145"/>
    </location>
</feature>
<dbReference type="GO" id="GO:0035435">
    <property type="term" value="P:phosphate ion transmembrane transport"/>
    <property type="evidence" value="ECO:0007669"/>
    <property type="project" value="TreeGrafter"/>
</dbReference>
<keyword evidence="5 9" id="KW-0812">Transmembrane</keyword>
<feature type="region of interest" description="Disordered" evidence="8">
    <location>
        <begin position="347"/>
        <end position="375"/>
    </location>
</feature>
<feature type="transmembrane region" description="Helical" evidence="9">
    <location>
        <begin position="191"/>
        <end position="210"/>
    </location>
</feature>
<organism evidence="10 11">
    <name type="scientific">Myotis brandtii</name>
    <name type="common">Brandt's bat</name>
    <dbReference type="NCBI Taxonomy" id="109478"/>
    <lineage>
        <taxon>Eukaryota</taxon>
        <taxon>Metazoa</taxon>
        <taxon>Chordata</taxon>
        <taxon>Craniata</taxon>
        <taxon>Vertebrata</taxon>
        <taxon>Euteleostomi</taxon>
        <taxon>Mammalia</taxon>
        <taxon>Eutheria</taxon>
        <taxon>Laurasiatheria</taxon>
        <taxon>Chiroptera</taxon>
        <taxon>Yangochiroptera</taxon>
        <taxon>Vespertilionidae</taxon>
        <taxon>Myotis</taxon>
    </lineage>
</organism>
<evidence type="ECO:0000256" key="8">
    <source>
        <dbReference type="SAM" id="MobiDB-lite"/>
    </source>
</evidence>
<feature type="region of interest" description="Disordered" evidence="8">
    <location>
        <begin position="268"/>
        <end position="287"/>
    </location>
</feature>
<dbReference type="GO" id="GO:0061513">
    <property type="term" value="F:glucose 6-phosphate:phosphate antiporter activity"/>
    <property type="evidence" value="ECO:0007669"/>
    <property type="project" value="TreeGrafter"/>
</dbReference>
<evidence type="ECO:0000256" key="9">
    <source>
        <dbReference type="SAM" id="Phobius"/>
    </source>
</evidence>
<dbReference type="eggNOG" id="KOG2533">
    <property type="taxonomic scope" value="Eukaryota"/>
</dbReference>
<dbReference type="SUPFAM" id="SSF103473">
    <property type="entry name" value="MFS general substrate transporter"/>
    <property type="match status" value="1"/>
</dbReference>
<evidence type="ECO:0000256" key="4">
    <source>
        <dbReference type="ARBA" id="ARBA00022597"/>
    </source>
</evidence>
<feature type="transmembrane region" description="Helical" evidence="9">
    <location>
        <begin position="26"/>
        <end position="46"/>
    </location>
</feature>
<protein>
    <submittedName>
        <fullName evidence="10">Sugar phosphate exchanger 2</fullName>
    </submittedName>
</protein>
<feature type="transmembrane region" description="Helical" evidence="9">
    <location>
        <begin position="93"/>
        <end position="116"/>
    </location>
</feature>
<dbReference type="AlphaFoldDB" id="S7PIH9"/>
<evidence type="ECO:0000256" key="2">
    <source>
        <dbReference type="ARBA" id="ARBA00009598"/>
    </source>
</evidence>
<sequence>MASAQDSCIRREPEGRELVVLRPGAVAYRGFILLLTFFIYTCYHMSRKPISVVKSRLHQNCSAIIQPPNATHSPNDTTWCSWPPFDQDNYKELLGAVDNAFLVAYAIGMFISGIFGERLPLRYYLSAGMLLSGLFTSLFGLGYFWDIHVLWYFVLIQICNGLVQTTGWPSVVTCVGNWFGKGRRGLIMGIWNSHTSVGNILGSLIAGIWVSERWGLSFVVPGVITAAMGIVTFFFLIEYPEDVDCTTPQHHVSVRPPPLPALPLHPQTGLGVGGGSPEPSYLTGPMSSPWVGSSQPGVVVGGSGGYSSPERDPHLFPLRSPCLSRGSPLQLAGGGTWTCPQHGLISVQGESEEKQDSPEDPGNNPYCHQESSLEAATGCSKEPSAQPAAISFWGALMIPVRGRGNGEERGSLGFSVGCQERGLQGALWFPEACLDTALEQRTHGSH</sequence>
<comment type="subcellular location">
    <subcellularLocation>
        <location evidence="1">Membrane</location>
        <topology evidence="1">Multi-pass membrane protein</topology>
    </subcellularLocation>
</comment>
<keyword evidence="7 9" id="KW-0472">Membrane</keyword>
<dbReference type="InterPro" id="IPR036259">
    <property type="entry name" value="MFS_trans_sf"/>
</dbReference>
<accession>S7PIH9</accession>
<evidence type="ECO:0000256" key="6">
    <source>
        <dbReference type="ARBA" id="ARBA00022989"/>
    </source>
</evidence>
<keyword evidence="4" id="KW-0762">Sugar transport</keyword>
<keyword evidence="6 9" id="KW-1133">Transmembrane helix</keyword>
<dbReference type="GO" id="GO:0005789">
    <property type="term" value="C:endoplasmic reticulum membrane"/>
    <property type="evidence" value="ECO:0007669"/>
    <property type="project" value="TreeGrafter"/>
</dbReference>
<dbReference type="PANTHER" id="PTHR43184">
    <property type="entry name" value="MAJOR FACILITATOR SUPERFAMILY TRANSPORTER 16, ISOFORM B"/>
    <property type="match status" value="1"/>
</dbReference>